<gene>
    <name evidence="1" type="ORF">ADJ77_01815</name>
    <name evidence="2" type="ORF">J5A51_08960</name>
</gene>
<dbReference type="OrthoDB" id="1099925at2"/>
<reference evidence="1 3" key="1">
    <citation type="submission" date="2015-07" db="EMBL/GenBank/DDBJ databases">
        <authorList>
            <person name="Noorani M."/>
        </authorList>
    </citation>
    <scope>NUCLEOTIDE SEQUENCE [LARGE SCALE GENOMIC DNA]</scope>
    <source>
        <strain evidence="1 3">W1435</strain>
    </source>
</reference>
<evidence type="ECO:0000313" key="4">
    <source>
        <dbReference type="Proteomes" id="UP000682005"/>
    </source>
</evidence>
<evidence type="ECO:0000313" key="1">
    <source>
        <dbReference type="EMBL" id="AKU68609.1"/>
    </source>
</evidence>
<proteinExistence type="predicted"/>
<dbReference type="RefSeq" id="WP_025078361.1">
    <property type="nucleotide sequence ID" value="NZ_BAKO01000013.1"/>
</dbReference>
<accession>A0A0K1NHQ0</accession>
<evidence type="ECO:0000313" key="3">
    <source>
        <dbReference type="Proteomes" id="UP000060345"/>
    </source>
</evidence>
<dbReference type="InterPro" id="IPR010064">
    <property type="entry name" value="HK97-gp10_tail"/>
</dbReference>
<evidence type="ECO:0000313" key="2">
    <source>
        <dbReference type="EMBL" id="QUB87563.1"/>
    </source>
</evidence>
<dbReference type="EMBL" id="CP012074">
    <property type="protein sequence ID" value="AKU68609.1"/>
    <property type="molecule type" value="Genomic_DNA"/>
</dbReference>
<evidence type="ECO:0008006" key="5">
    <source>
        <dbReference type="Google" id="ProtNLM"/>
    </source>
</evidence>
<dbReference type="EMBL" id="CP072370">
    <property type="protein sequence ID" value="QUB87563.1"/>
    <property type="molecule type" value="Genomic_DNA"/>
</dbReference>
<reference evidence="2 4" key="2">
    <citation type="submission" date="2021-03" db="EMBL/GenBank/DDBJ databases">
        <title>Human Oral Microbial Genomes.</title>
        <authorList>
            <person name="Johnston C.D."/>
            <person name="Chen T."/>
            <person name="Dewhirst F.E."/>
        </authorList>
    </citation>
    <scope>NUCLEOTIDE SEQUENCE [LARGE SCALE GENOMIC DNA]</scope>
    <source>
        <strain evidence="2 4">W1435</strain>
    </source>
</reference>
<organism evidence="1 3">
    <name type="scientific">Prevotella fusca JCM 17724</name>
    <dbReference type="NCBI Taxonomy" id="1236517"/>
    <lineage>
        <taxon>Bacteria</taxon>
        <taxon>Pseudomonadati</taxon>
        <taxon>Bacteroidota</taxon>
        <taxon>Bacteroidia</taxon>
        <taxon>Bacteroidales</taxon>
        <taxon>Prevotellaceae</taxon>
        <taxon>Prevotella</taxon>
    </lineage>
</organism>
<dbReference type="KEGG" id="pfus:ADJ77_01815"/>
<dbReference type="NCBIfam" id="TIGR01725">
    <property type="entry name" value="phge_HK97_gp10"/>
    <property type="match status" value="1"/>
</dbReference>
<dbReference type="STRING" id="1236517.ADJ77_01815"/>
<name>A0A0K1NHQ0_9BACT</name>
<dbReference type="eggNOG" id="ENOG5030ZQH">
    <property type="taxonomic scope" value="Bacteria"/>
</dbReference>
<protein>
    <recommendedName>
        <fullName evidence="5">HK97 gp10 family phage protein</fullName>
    </recommendedName>
</protein>
<dbReference type="AlphaFoldDB" id="A0A0K1NHQ0"/>
<dbReference type="Proteomes" id="UP000060345">
    <property type="component" value="Chromosome 1"/>
</dbReference>
<dbReference type="Proteomes" id="UP000682005">
    <property type="component" value="Chromosome 1"/>
</dbReference>
<keyword evidence="4" id="KW-1185">Reference proteome</keyword>
<sequence length="150" mass="17149">MNNDNLELTGAEELVKKFTELTGREQTKAKNMALKKGSDILVKAAKQSLRTVTKGYNRPNWWNGKTLESGIKYSKPSKDSETAKVHIMADFRLKFWELGTQLRRTKAGASRGVHKRHSFFQPTVQAKMSEVEDSMGRLFSESIDKIWNKK</sequence>